<keyword evidence="4" id="KW-1185">Reference proteome</keyword>
<proteinExistence type="predicted"/>
<gene>
    <name evidence="3" type="ORF">CCAP1982_LOCUS14995</name>
</gene>
<dbReference type="Proteomes" id="UP000606786">
    <property type="component" value="Unassembled WGS sequence"/>
</dbReference>
<evidence type="ECO:0000256" key="1">
    <source>
        <dbReference type="SAM" id="MobiDB-lite"/>
    </source>
</evidence>
<evidence type="ECO:0000313" key="3">
    <source>
        <dbReference type="EMBL" id="CAD7006696.1"/>
    </source>
</evidence>
<sequence>MKSATEGQTSTTTTTTQANSDNKNADDMNVLTNTNKLTVIATTTNYKNKTRLKFFFGVELCSVCTCLVAFTRRGSLGQMTQRADCQPTNPQGLGSLVGWLAG</sequence>
<evidence type="ECO:0000256" key="2">
    <source>
        <dbReference type="SAM" id="Phobius"/>
    </source>
</evidence>
<dbReference type="EMBL" id="CAJHJT010000034">
    <property type="protein sequence ID" value="CAD7006696.1"/>
    <property type="molecule type" value="Genomic_DNA"/>
</dbReference>
<evidence type="ECO:0000313" key="4">
    <source>
        <dbReference type="Proteomes" id="UP000606786"/>
    </source>
</evidence>
<organism evidence="3 4">
    <name type="scientific">Ceratitis capitata</name>
    <name type="common">Mediterranean fruit fly</name>
    <name type="synonym">Tephritis capitata</name>
    <dbReference type="NCBI Taxonomy" id="7213"/>
    <lineage>
        <taxon>Eukaryota</taxon>
        <taxon>Metazoa</taxon>
        <taxon>Ecdysozoa</taxon>
        <taxon>Arthropoda</taxon>
        <taxon>Hexapoda</taxon>
        <taxon>Insecta</taxon>
        <taxon>Pterygota</taxon>
        <taxon>Neoptera</taxon>
        <taxon>Endopterygota</taxon>
        <taxon>Diptera</taxon>
        <taxon>Brachycera</taxon>
        <taxon>Muscomorpha</taxon>
        <taxon>Tephritoidea</taxon>
        <taxon>Tephritidae</taxon>
        <taxon>Ceratitis</taxon>
        <taxon>Ceratitis</taxon>
    </lineage>
</organism>
<feature type="transmembrane region" description="Helical" evidence="2">
    <location>
        <begin position="54"/>
        <end position="72"/>
    </location>
</feature>
<keyword evidence="2" id="KW-0472">Membrane</keyword>
<keyword evidence="2" id="KW-0812">Transmembrane</keyword>
<comment type="caution">
    <text evidence="3">The sequence shown here is derived from an EMBL/GenBank/DDBJ whole genome shotgun (WGS) entry which is preliminary data.</text>
</comment>
<feature type="region of interest" description="Disordered" evidence="1">
    <location>
        <begin position="1"/>
        <end position="28"/>
    </location>
</feature>
<protein>
    <submittedName>
        <fullName evidence="3">(Mediterranean fruit fly) hypothetical protein</fullName>
    </submittedName>
</protein>
<keyword evidence="2" id="KW-1133">Transmembrane helix</keyword>
<name>A0A811VA85_CERCA</name>
<accession>A0A811VA85</accession>
<reference evidence="3" key="1">
    <citation type="submission" date="2020-11" db="EMBL/GenBank/DDBJ databases">
        <authorList>
            <person name="Whitehead M."/>
        </authorList>
    </citation>
    <scope>NUCLEOTIDE SEQUENCE</scope>
    <source>
        <strain evidence="3">EGII</strain>
    </source>
</reference>
<dbReference type="AlphaFoldDB" id="A0A811VA85"/>